<dbReference type="Pfam" id="PF00356">
    <property type="entry name" value="LacI"/>
    <property type="match status" value="1"/>
</dbReference>
<keyword evidence="6" id="KW-1185">Reference proteome</keyword>
<dbReference type="PRINTS" id="PR00036">
    <property type="entry name" value="HTHLACI"/>
</dbReference>
<keyword evidence="2 5" id="KW-0238">DNA-binding</keyword>
<dbReference type="CDD" id="cd01392">
    <property type="entry name" value="HTH_LacI"/>
    <property type="match status" value="1"/>
</dbReference>
<dbReference type="RefSeq" id="WP_377603891.1">
    <property type="nucleotide sequence ID" value="NZ_JBHUME010000008.1"/>
</dbReference>
<sequence length="349" mass="38819">MKQITVYDIAREAKVSVATVSRVLNNTAPVKTSTRNKVAELIQKYQFQPNALARSLLKKETGMIGIVLPDITNPFFPEVLSGLEQEARKQGYTFFLCDTCSSNSDTREQYRRESHYLHLLLEKQVDGIIILGGRIDLVNPTEEMVQELLEVSKRVPVVQVNGRLSGSSMHRVVVNETAGAEQATQHLIHLGHKDIVMIGGFDHMSNTVARVKGFKKAMKENGLSIGADKVIYGGFSVDDGRRLMDELLCRKKRPSAVFCINDLTAIGAMKAAFKAGLRIPEDLSIVGFDDIPFASHSIPELTSVSLKCNELGRTAAEMMHRLIRKEKVKKQITIEPDIRVRDTTGPFRG</sequence>
<evidence type="ECO:0000256" key="2">
    <source>
        <dbReference type="ARBA" id="ARBA00023125"/>
    </source>
</evidence>
<evidence type="ECO:0000313" key="6">
    <source>
        <dbReference type="Proteomes" id="UP001597541"/>
    </source>
</evidence>
<comment type="caution">
    <text evidence="5">The sequence shown here is derived from an EMBL/GenBank/DDBJ whole genome shotgun (WGS) entry which is preliminary data.</text>
</comment>
<dbReference type="PANTHER" id="PTHR30146:SF109">
    <property type="entry name" value="HTH-TYPE TRANSCRIPTIONAL REGULATOR GALS"/>
    <property type="match status" value="1"/>
</dbReference>
<dbReference type="Proteomes" id="UP001597541">
    <property type="component" value="Unassembled WGS sequence"/>
</dbReference>
<dbReference type="PROSITE" id="PS00356">
    <property type="entry name" value="HTH_LACI_1"/>
    <property type="match status" value="1"/>
</dbReference>
<dbReference type="InterPro" id="IPR000843">
    <property type="entry name" value="HTH_LacI"/>
</dbReference>
<feature type="domain" description="HTH lacI-type" evidence="4">
    <location>
        <begin position="4"/>
        <end position="58"/>
    </location>
</feature>
<dbReference type="InterPro" id="IPR028082">
    <property type="entry name" value="Peripla_BP_I"/>
</dbReference>
<dbReference type="EMBL" id="JBHUME010000008">
    <property type="protein sequence ID" value="MFD2613492.1"/>
    <property type="molecule type" value="Genomic_DNA"/>
</dbReference>
<gene>
    <name evidence="5" type="ORF">ACFSUF_13755</name>
</gene>
<evidence type="ECO:0000259" key="4">
    <source>
        <dbReference type="PROSITE" id="PS50932"/>
    </source>
</evidence>
<dbReference type="InterPro" id="IPR010982">
    <property type="entry name" value="Lambda_DNA-bd_dom_sf"/>
</dbReference>
<dbReference type="InterPro" id="IPR046335">
    <property type="entry name" value="LacI/GalR-like_sensor"/>
</dbReference>
<dbReference type="Gene3D" id="3.40.50.2300">
    <property type="match status" value="2"/>
</dbReference>
<name>A0ABW5PGM0_9BACL</name>
<dbReference type="SUPFAM" id="SSF53822">
    <property type="entry name" value="Periplasmic binding protein-like I"/>
    <property type="match status" value="1"/>
</dbReference>
<dbReference type="SUPFAM" id="SSF47413">
    <property type="entry name" value="lambda repressor-like DNA-binding domains"/>
    <property type="match status" value="1"/>
</dbReference>
<evidence type="ECO:0000256" key="1">
    <source>
        <dbReference type="ARBA" id="ARBA00023015"/>
    </source>
</evidence>
<accession>A0ABW5PGM0</accession>
<dbReference type="PANTHER" id="PTHR30146">
    <property type="entry name" value="LACI-RELATED TRANSCRIPTIONAL REPRESSOR"/>
    <property type="match status" value="1"/>
</dbReference>
<dbReference type="SMART" id="SM00354">
    <property type="entry name" value="HTH_LACI"/>
    <property type="match status" value="1"/>
</dbReference>
<keyword evidence="1" id="KW-0805">Transcription regulation</keyword>
<evidence type="ECO:0000256" key="3">
    <source>
        <dbReference type="ARBA" id="ARBA00023163"/>
    </source>
</evidence>
<protein>
    <submittedName>
        <fullName evidence="5">LacI family DNA-binding transcriptional regulator</fullName>
    </submittedName>
</protein>
<dbReference type="CDD" id="cd06267">
    <property type="entry name" value="PBP1_LacI_sugar_binding-like"/>
    <property type="match status" value="1"/>
</dbReference>
<keyword evidence="3" id="KW-0804">Transcription</keyword>
<dbReference type="Gene3D" id="1.10.260.40">
    <property type="entry name" value="lambda repressor-like DNA-binding domains"/>
    <property type="match status" value="1"/>
</dbReference>
<dbReference type="Pfam" id="PF13377">
    <property type="entry name" value="Peripla_BP_3"/>
    <property type="match status" value="1"/>
</dbReference>
<reference evidence="6" key="1">
    <citation type="journal article" date="2019" name="Int. J. Syst. Evol. Microbiol.">
        <title>The Global Catalogue of Microorganisms (GCM) 10K type strain sequencing project: providing services to taxonomists for standard genome sequencing and annotation.</title>
        <authorList>
            <consortium name="The Broad Institute Genomics Platform"/>
            <consortium name="The Broad Institute Genome Sequencing Center for Infectious Disease"/>
            <person name="Wu L."/>
            <person name="Ma J."/>
        </authorList>
    </citation>
    <scope>NUCLEOTIDE SEQUENCE [LARGE SCALE GENOMIC DNA]</scope>
    <source>
        <strain evidence="6">KCTC 3950</strain>
    </source>
</reference>
<dbReference type="GO" id="GO:0003677">
    <property type="term" value="F:DNA binding"/>
    <property type="evidence" value="ECO:0007669"/>
    <property type="project" value="UniProtKB-KW"/>
</dbReference>
<dbReference type="PROSITE" id="PS50932">
    <property type="entry name" value="HTH_LACI_2"/>
    <property type="match status" value="1"/>
</dbReference>
<evidence type="ECO:0000313" key="5">
    <source>
        <dbReference type="EMBL" id="MFD2613492.1"/>
    </source>
</evidence>
<proteinExistence type="predicted"/>
<organism evidence="5 6">
    <name type="scientific">Paenibacillus gansuensis</name>
    <dbReference type="NCBI Taxonomy" id="306542"/>
    <lineage>
        <taxon>Bacteria</taxon>
        <taxon>Bacillati</taxon>
        <taxon>Bacillota</taxon>
        <taxon>Bacilli</taxon>
        <taxon>Bacillales</taxon>
        <taxon>Paenibacillaceae</taxon>
        <taxon>Paenibacillus</taxon>
    </lineage>
</organism>